<organism evidence="2 3">
    <name type="scientific">Marmota monax</name>
    <name type="common">Woodchuck</name>
    <dbReference type="NCBI Taxonomy" id="9995"/>
    <lineage>
        <taxon>Eukaryota</taxon>
        <taxon>Metazoa</taxon>
        <taxon>Chordata</taxon>
        <taxon>Craniata</taxon>
        <taxon>Vertebrata</taxon>
        <taxon>Euteleostomi</taxon>
        <taxon>Mammalia</taxon>
        <taxon>Eutheria</taxon>
        <taxon>Euarchontoglires</taxon>
        <taxon>Glires</taxon>
        <taxon>Rodentia</taxon>
        <taxon>Sciuromorpha</taxon>
        <taxon>Sciuridae</taxon>
        <taxon>Xerinae</taxon>
        <taxon>Marmotini</taxon>
        <taxon>Marmota</taxon>
    </lineage>
</organism>
<dbReference type="Proteomes" id="UP000662637">
    <property type="component" value="Unassembled WGS sequence"/>
</dbReference>
<accession>A0A834PK88</accession>
<proteinExistence type="predicted"/>
<reference evidence="2" key="1">
    <citation type="submission" date="2020-08" db="EMBL/GenBank/DDBJ databases">
        <authorList>
            <person name="Shumante A."/>
            <person name="Zimin A.V."/>
            <person name="Puiu D."/>
            <person name="Salzberg S.L."/>
        </authorList>
    </citation>
    <scope>NUCLEOTIDE SEQUENCE</scope>
    <source>
        <strain evidence="2">WC2-LM</strain>
        <tissue evidence="2">Liver</tissue>
    </source>
</reference>
<comment type="caution">
    <text evidence="2">The sequence shown here is derived from an EMBL/GenBank/DDBJ whole genome shotgun (WGS) entry which is preliminary data.</text>
</comment>
<evidence type="ECO:0000256" key="1">
    <source>
        <dbReference type="SAM" id="MobiDB-lite"/>
    </source>
</evidence>
<feature type="region of interest" description="Disordered" evidence="1">
    <location>
        <begin position="98"/>
        <end position="117"/>
    </location>
</feature>
<sequence>MVYPQQVVFGCRMFVVLISVCFKDRDEAVGWPQRCPSRPRTVQRTLRLPGAVRHRFPMKRFGFPPAQVLDAGGSRSGAQGWNGTLWALSLLPAVQGKGASCAGRRTPRPAGEAIPSL</sequence>
<dbReference type="EMBL" id="WJEC01008512">
    <property type="protein sequence ID" value="KAF7461801.1"/>
    <property type="molecule type" value="Genomic_DNA"/>
</dbReference>
<evidence type="ECO:0000313" key="2">
    <source>
        <dbReference type="EMBL" id="KAF7461801.1"/>
    </source>
</evidence>
<gene>
    <name evidence="2" type="ORF">GHT09_013989</name>
</gene>
<evidence type="ECO:0000313" key="3">
    <source>
        <dbReference type="Proteomes" id="UP000662637"/>
    </source>
</evidence>
<protein>
    <submittedName>
        <fullName evidence="2">Uncharacterized protein</fullName>
    </submittedName>
</protein>
<name>A0A834PK88_MARMO</name>
<dbReference type="AlphaFoldDB" id="A0A834PK88"/>